<accession>A0AAX3BB04</accession>
<dbReference type="InterPro" id="IPR035917">
    <property type="entry name" value="YjbQ-like_sf"/>
</dbReference>
<dbReference type="PANTHER" id="PTHR30615">
    <property type="entry name" value="UNCHARACTERIZED PROTEIN YJBQ-RELATED"/>
    <property type="match status" value="1"/>
</dbReference>
<dbReference type="AlphaFoldDB" id="A0AAX3BB04"/>
<name>A0AAX3BB04_9SPIR</name>
<dbReference type="InterPro" id="IPR001602">
    <property type="entry name" value="UPF0047_YjbQ-like"/>
</dbReference>
<dbReference type="RefSeq" id="WP_271434313.1">
    <property type="nucleotide sequence ID" value="NZ_CP073355.1"/>
</dbReference>
<comment type="similarity">
    <text evidence="1">Belongs to the UPF0047 family.</text>
</comment>
<dbReference type="SUPFAM" id="SSF111038">
    <property type="entry name" value="YjbQ-like"/>
    <property type="match status" value="1"/>
</dbReference>
<dbReference type="KEGG" id="taqu:KDW03_06670"/>
<reference evidence="2" key="2">
    <citation type="submission" date="2022-06" db="EMBL/GenBank/DDBJ databases">
        <title>Thermospira aquatica gen. nov., sp. nov.</title>
        <authorList>
            <person name="Ben Ali Gam Z."/>
            <person name="Labat M."/>
        </authorList>
    </citation>
    <scope>NUCLEOTIDE SEQUENCE</scope>
    <source>
        <strain evidence="2">F1F22</strain>
    </source>
</reference>
<evidence type="ECO:0000256" key="1">
    <source>
        <dbReference type="ARBA" id="ARBA00005534"/>
    </source>
</evidence>
<reference evidence="2" key="1">
    <citation type="submission" date="2021-04" db="EMBL/GenBank/DDBJ databases">
        <authorList>
            <person name="Postec A."/>
        </authorList>
    </citation>
    <scope>NUCLEOTIDE SEQUENCE</scope>
    <source>
        <strain evidence="2">F1F22</strain>
    </source>
</reference>
<evidence type="ECO:0000313" key="2">
    <source>
        <dbReference type="EMBL" id="URA09189.1"/>
    </source>
</evidence>
<dbReference type="NCBIfam" id="TIGR00149">
    <property type="entry name" value="TIGR00149_YjbQ"/>
    <property type="match status" value="1"/>
</dbReference>
<dbReference type="PIRSF" id="PIRSF004681">
    <property type="entry name" value="UCP004681"/>
    <property type="match status" value="1"/>
</dbReference>
<keyword evidence="3" id="KW-1185">Reference proteome</keyword>
<evidence type="ECO:0000313" key="3">
    <source>
        <dbReference type="Proteomes" id="UP001056539"/>
    </source>
</evidence>
<dbReference type="Proteomes" id="UP001056539">
    <property type="component" value="Chromosome"/>
</dbReference>
<dbReference type="PANTHER" id="PTHR30615:SF8">
    <property type="entry name" value="UPF0047 PROTEIN C4A8.02C"/>
    <property type="match status" value="1"/>
</dbReference>
<organism evidence="2 3">
    <name type="scientific">Thermospira aquatica</name>
    <dbReference type="NCBI Taxonomy" id="2828656"/>
    <lineage>
        <taxon>Bacteria</taxon>
        <taxon>Pseudomonadati</taxon>
        <taxon>Spirochaetota</taxon>
        <taxon>Spirochaetia</taxon>
        <taxon>Brevinematales</taxon>
        <taxon>Thermospiraceae</taxon>
        <taxon>Thermospira</taxon>
    </lineage>
</organism>
<dbReference type="EMBL" id="CP073355">
    <property type="protein sequence ID" value="URA09189.1"/>
    <property type="molecule type" value="Genomic_DNA"/>
</dbReference>
<dbReference type="Pfam" id="PF01894">
    <property type="entry name" value="YjbQ"/>
    <property type="match status" value="1"/>
</dbReference>
<dbReference type="Gene3D" id="2.60.120.460">
    <property type="entry name" value="YjbQ-like"/>
    <property type="match status" value="1"/>
</dbReference>
<sequence length="140" mass="15863">MYRFHLSTPKRQCMLPIDTLVEEAVRTSGVKEGIAMVFIPHTTAAVTINENADPDVQHDILLWLSHTISPRDDFHHREGNSDAHIKSVLTGSSVIVPISESKIQLGTWQSIFFCEFDGPRKREVWVQIIPPTWGVDDTTR</sequence>
<protein>
    <submittedName>
        <fullName evidence="2">Secondary thiamine-phosphate synthase enzyme YjbQ</fullName>
    </submittedName>
</protein>
<gene>
    <name evidence="2" type="ORF">KDW03_06670</name>
</gene>
<proteinExistence type="inferred from homology"/>